<dbReference type="EMBL" id="FUZT01000006">
    <property type="protein sequence ID" value="SKC73799.1"/>
    <property type="molecule type" value="Genomic_DNA"/>
</dbReference>
<dbReference type="Pfam" id="PF06089">
    <property type="entry name" value="Asparaginase_II"/>
    <property type="match status" value="1"/>
</dbReference>
<dbReference type="STRING" id="36842.SAMN02194393_02774"/>
<dbReference type="PANTHER" id="PTHR42110:SF1">
    <property type="entry name" value="L-ASPARAGINASE, PUTATIVE (AFU_ORTHOLOGUE AFUA_3G11890)-RELATED"/>
    <property type="match status" value="1"/>
</dbReference>
<dbReference type="RefSeq" id="WP_170917416.1">
    <property type="nucleotide sequence ID" value="NZ_FUZT01000006.1"/>
</dbReference>
<evidence type="ECO:0000313" key="2">
    <source>
        <dbReference type="Proteomes" id="UP000190285"/>
    </source>
</evidence>
<evidence type="ECO:0000313" key="1">
    <source>
        <dbReference type="EMBL" id="SKC73799.1"/>
    </source>
</evidence>
<dbReference type="AlphaFoldDB" id="A0A1T5LDU6"/>
<protein>
    <submittedName>
        <fullName evidence="1">Asparaginase</fullName>
    </submittedName>
</protein>
<dbReference type="Proteomes" id="UP000190285">
    <property type="component" value="Unassembled WGS sequence"/>
</dbReference>
<proteinExistence type="predicted"/>
<keyword evidence="2" id="KW-1185">Reference proteome</keyword>
<accession>A0A1T5LDU6</accession>
<name>A0A1T5LDU6_9FIRM</name>
<reference evidence="1 2" key="1">
    <citation type="submission" date="2017-02" db="EMBL/GenBank/DDBJ databases">
        <authorList>
            <person name="Peterson S.W."/>
        </authorList>
    </citation>
    <scope>NUCLEOTIDE SEQUENCE [LARGE SCALE GENOMIC DNA]</scope>
    <source>
        <strain evidence="1 2">M1</strain>
    </source>
</reference>
<sequence>MSLLAKKYRGSLVDLLHHGHIAVSDYKGNILYSCGDYKRITFARSSAKPIQAIPVVESGALEKYNITNRELAVMCASHNAEKFHVDAVKSILLKSGLDEEYLQCGSHYPMAKYVENEFRAKGIKPRNIHSDCSGKHAGMLITAKTYDESLDDYYKVYHPVQKRILNTLSEVCDIDKSEIEIACDGCGVPVHAMPLYKFAQGYGRMSKTEIFEKNRGNAIKRITDAMTAHRDMVAGSDRFCTDIMAAFGDRLFAKSGAAAFYAVGLKNKGIGIAVKMEDGSSHLVPKVVLEILTQIGVITREEAVSLKKYIDYNVYNFKHEIVGKIEIDFKLEKH</sequence>
<dbReference type="PANTHER" id="PTHR42110">
    <property type="entry name" value="L-ASPARAGINASE, PUTATIVE (AFU_ORTHOLOGUE AFUA_3G11890)-RELATED"/>
    <property type="match status" value="1"/>
</dbReference>
<dbReference type="InterPro" id="IPR010349">
    <property type="entry name" value="Asparaginase_II"/>
</dbReference>
<organism evidence="1 2">
    <name type="scientific">Maledivibacter halophilus</name>
    <dbReference type="NCBI Taxonomy" id="36842"/>
    <lineage>
        <taxon>Bacteria</taxon>
        <taxon>Bacillati</taxon>
        <taxon>Bacillota</taxon>
        <taxon>Clostridia</taxon>
        <taxon>Peptostreptococcales</taxon>
        <taxon>Caminicellaceae</taxon>
        <taxon>Maledivibacter</taxon>
    </lineage>
</organism>
<gene>
    <name evidence="1" type="ORF">SAMN02194393_02774</name>
</gene>